<organism evidence="2 3">
    <name type="scientific">Colocasia esculenta</name>
    <name type="common">Wild taro</name>
    <name type="synonym">Arum esculentum</name>
    <dbReference type="NCBI Taxonomy" id="4460"/>
    <lineage>
        <taxon>Eukaryota</taxon>
        <taxon>Viridiplantae</taxon>
        <taxon>Streptophyta</taxon>
        <taxon>Embryophyta</taxon>
        <taxon>Tracheophyta</taxon>
        <taxon>Spermatophyta</taxon>
        <taxon>Magnoliopsida</taxon>
        <taxon>Liliopsida</taxon>
        <taxon>Araceae</taxon>
        <taxon>Aroideae</taxon>
        <taxon>Colocasieae</taxon>
        <taxon>Colocasia</taxon>
    </lineage>
</organism>
<feature type="region of interest" description="Disordered" evidence="1">
    <location>
        <begin position="70"/>
        <end position="152"/>
    </location>
</feature>
<dbReference type="Proteomes" id="UP000652761">
    <property type="component" value="Unassembled WGS sequence"/>
</dbReference>
<dbReference type="AlphaFoldDB" id="A0A843U7W9"/>
<evidence type="ECO:0000256" key="1">
    <source>
        <dbReference type="SAM" id="MobiDB-lite"/>
    </source>
</evidence>
<reference evidence="2" key="1">
    <citation type="submission" date="2017-07" db="EMBL/GenBank/DDBJ databases">
        <title>Taro Niue Genome Assembly and Annotation.</title>
        <authorList>
            <person name="Atibalentja N."/>
            <person name="Keating K."/>
            <person name="Fields C.J."/>
        </authorList>
    </citation>
    <scope>NUCLEOTIDE SEQUENCE</scope>
    <source>
        <strain evidence="2">Niue_2</strain>
        <tissue evidence="2">Leaf</tissue>
    </source>
</reference>
<feature type="compositionally biased region" description="Basic residues" evidence="1">
    <location>
        <begin position="88"/>
        <end position="103"/>
    </location>
</feature>
<name>A0A843U7W9_COLES</name>
<protein>
    <submittedName>
        <fullName evidence="2">Uncharacterized protein</fullName>
    </submittedName>
</protein>
<evidence type="ECO:0000313" key="2">
    <source>
        <dbReference type="EMBL" id="MQL81522.1"/>
    </source>
</evidence>
<sequence length="152" mass="16259">MKGMLVSALTPEGLDPWKARGVAAVPCWPGKQGCRSCEAMTTGSTPNSLVIGPGHHMMLDQEMTKNGAKCGGVILFGPEPNGPPLERKGRRSPVRTKTCKTRRGSGGPDEDRGNPPMPKSVESLQGRGFRSMRACSREEENVPLHGTIPVLL</sequence>
<dbReference type="EMBL" id="NMUH01000572">
    <property type="protein sequence ID" value="MQL81522.1"/>
    <property type="molecule type" value="Genomic_DNA"/>
</dbReference>
<keyword evidence="3" id="KW-1185">Reference proteome</keyword>
<accession>A0A843U7W9</accession>
<gene>
    <name evidence="2" type="ORF">Taro_013991</name>
</gene>
<evidence type="ECO:0000313" key="3">
    <source>
        <dbReference type="Proteomes" id="UP000652761"/>
    </source>
</evidence>
<comment type="caution">
    <text evidence="2">The sequence shown here is derived from an EMBL/GenBank/DDBJ whole genome shotgun (WGS) entry which is preliminary data.</text>
</comment>
<proteinExistence type="predicted"/>